<dbReference type="Proteomes" id="UP000298579">
    <property type="component" value="Plasmid pAtCFBP5877c"/>
</dbReference>
<evidence type="ECO:0000256" key="7">
    <source>
        <dbReference type="ARBA" id="ARBA00022777"/>
    </source>
</evidence>
<dbReference type="GO" id="GO:0030955">
    <property type="term" value="F:potassium ion binding"/>
    <property type="evidence" value="ECO:0007669"/>
    <property type="project" value="InterPro"/>
</dbReference>
<comment type="pathway">
    <text evidence="1 12">Carbohydrate degradation; glycolysis; pyruvate from D-glyceraldehyde 3-phosphate: step 5/5.</text>
</comment>
<evidence type="ECO:0000256" key="10">
    <source>
        <dbReference type="ARBA" id="ARBA00023152"/>
    </source>
</evidence>
<comment type="similarity">
    <text evidence="2 12">Belongs to the pyruvate kinase family.</text>
</comment>
<geneLocation type="plasmid" evidence="15">
    <name>patcfbp5877c</name>
</geneLocation>
<evidence type="ECO:0000313" key="15">
    <source>
        <dbReference type="Proteomes" id="UP000298579"/>
    </source>
</evidence>
<name>A0AAE6EIR0_AGRTU</name>
<dbReference type="InterPro" id="IPR015806">
    <property type="entry name" value="Pyrv_Knase_insert_dom_sf"/>
</dbReference>
<keyword evidence="4 12" id="KW-0808">Transferase</keyword>
<evidence type="ECO:0000259" key="13">
    <source>
        <dbReference type="Pfam" id="PF00224"/>
    </source>
</evidence>
<dbReference type="SUPFAM" id="SSF50800">
    <property type="entry name" value="PK beta-barrel domain-like"/>
    <property type="match status" value="1"/>
</dbReference>
<dbReference type="InterPro" id="IPR015813">
    <property type="entry name" value="Pyrv/PenolPyrv_kinase-like_dom"/>
</dbReference>
<keyword evidence="7 12" id="KW-0418">Kinase</keyword>
<keyword evidence="9 12" id="KW-0460">Magnesium</keyword>
<keyword evidence="10 12" id="KW-0324">Glycolysis</keyword>
<keyword evidence="14" id="KW-0614">Plasmid</keyword>
<proteinExistence type="inferred from homology"/>
<evidence type="ECO:0000256" key="1">
    <source>
        <dbReference type="ARBA" id="ARBA00004997"/>
    </source>
</evidence>
<evidence type="ECO:0000256" key="5">
    <source>
        <dbReference type="ARBA" id="ARBA00022723"/>
    </source>
</evidence>
<keyword evidence="8" id="KW-0067">ATP-binding</keyword>
<evidence type="ECO:0000313" key="14">
    <source>
        <dbReference type="EMBL" id="QCL82895.1"/>
    </source>
</evidence>
<dbReference type="GO" id="GO:0004743">
    <property type="term" value="F:pyruvate kinase activity"/>
    <property type="evidence" value="ECO:0007669"/>
    <property type="project" value="UniProtKB-EC"/>
</dbReference>
<keyword evidence="11 14" id="KW-0670">Pyruvate</keyword>
<evidence type="ECO:0000256" key="9">
    <source>
        <dbReference type="ARBA" id="ARBA00022842"/>
    </source>
</evidence>
<dbReference type="AlphaFoldDB" id="A0AAE6EIR0"/>
<dbReference type="EC" id="2.7.1.40" evidence="3 12"/>
<sequence>MVRSRRNSKIRFRRLSLRRNWEKMEFMITVKSSPECHDLITSAINLEMMTFRVNFGRRTIQENLRLISQINEISNGKAKIFVDLPGNKARTGNIPGAELYLKKGERLTLSLTEPSAEIDLGTMTFGLSRPELFGNVKTGSSVSFRDGAAIAQITEATPEKITCVVTRPGVICTSCGVVPVEGYVEYKTLSDIDVIILGMIPEYVFGINVSFADSAIIIRQVKSICRFDHINIIAKIESKIAVDNLIGINEASDGLILARGDLGNFYDEQSVINIAHKIVELRPFQAGPIIFATNYFTEPAKGLALSTSEQATIQEAFKLGVNTILVNETSSSQHWRQVLIAASNFKLNSLESSGLEC</sequence>
<dbReference type="SUPFAM" id="SSF51621">
    <property type="entry name" value="Phosphoenolpyruvate/pyruvate domain"/>
    <property type="match status" value="1"/>
</dbReference>
<gene>
    <name evidence="14" type="ORF">CFBP5877_27685</name>
</gene>
<dbReference type="InterPro" id="IPR001697">
    <property type="entry name" value="Pyr_Knase"/>
</dbReference>
<reference evidence="14 15" key="1">
    <citation type="submission" date="2019-04" db="EMBL/GenBank/DDBJ databases">
        <title>Complete genome sequence of Agrobacterium tumefaciens CFBP5877.</title>
        <authorList>
            <person name="Huang Y.-Y."/>
            <person name="Chiang H.-Y."/>
            <person name="Chou L."/>
            <person name="Lai E.-M."/>
            <person name="Kuo C.-H."/>
        </authorList>
    </citation>
    <scope>NUCLEOTIDE SEQUENCE [LARGE SCALE GENOMIC DNA]</scope>
    <source>
        <strain evidence="14 15">CFBP5877</strain>
        <plasmid evidence="15">patcfbp5877c</plasmid>
    </source>
</reference>
<dbReference type="GO" id="GO:0005524">
    <property type="term" value="F:ATP binding"/>
    <property type="evidence" value="ECO:0007669"/>
    <property type="project" value="UniProtKB-KW"/>
</dbReference>
<comment type="catalytic activity">
    <reaction evidence="12">
        <text>pyruvate + ATP = phosphoenolpyruvate + ADP + H(+)</text>
        <dbReference type="Rhea" id="RHEA:18157"/>
        <dbReference type="ChEBI" id="CHEBI:15361"/>
        <dbReference type="ChEBI" id="CHEBI:15378"/>
        <dbReference type="ChEBI" id="CHEBI:30616"/>
        <dbReference type="ChEBI" id="CHEBI:58702"/>
        <dbReference type="ChEBI" id="CHEBI:456216"/>
        <dbReference type="EC" id="2.7.1.40"/>
    </reaction>
</comment>
<dbReference type="Gene3D" id="2.40.33.10">
    <property type="entry name" value="PK beta-barrel domain-like"/>
    <property type="match status" value="1"/>
</dbReference>
<feature type="domain" description="Pyruvate kinase barrel" evidence="13">
    <location>
        <begin position="34"/>
        <end position="321"/>
    </location>
</feature>
<dbReference type="Gene3D" id="3.20.20.60">
    <property type="entry name" value="Phosphoenolpyruvate-binding domains"/>
    <property type="match status" value="1"/>
</dbReference>
<evidence type="ECO:0000256" key="12">
    <source>
        <dbReference type="RuleBase" id="RU000504"/>
    </source>
</evidence>
<dbReference type="PANTHER" id="PTHR11817">
    <property type="entry name" value="PYRUVATE KINASE"/>
    <property type="match status" value="1"/>
</dbReference>
<dbReference type="EMBL" id="CP039901">
    <property type="protein sequence ID" value="QCL82895.1"/>
    <property type="molecule type" value="Genomic_DNA"/>
</dbReference>
<evidence type="ECO:0000256" key="6">
    <source>
        <dbReference type="ARBA" id="ARBA00022741"/>
    </source>
</evidence>
<dbReference type="GO" id="GO:0000287">
    <property type="term" value="F:magnesium ion binding"/>
    <property type="evidence" value="ECO:0007669"/>
    <property type="project" value="InterPro"/>
</dbReference>
<dbReference type="InterPro" id="IPR040442">
    <property type="entry name" value="Pyrv_kinase-like_dom_sf"/>
</dbReference>
<evidence type="ECO:0000256" key="2">
    <source>
        <dbReference type="ARBA" id="ARBA00008663"/>
    </source>
</evidence>
<organism evidence="14 15">
    <name type="scientific">Agrobacterium tumefaciens</name>
    <dbReference type="NCBI Taxonomy" id="358"/>
    <lineage>
        <taxon>Bacteria</taxon>
        <taxon>Pseudomonadati</taxon>
        <taxon>Pseudomonadota</taxon>
        <taxon>Alphaproteobacteria</taxon>
        <taxon>Hyphomicrobiales</taxon>
        <taxon>Rhizobiaceae</taxon>
        <taxon>Rhizobium/Agrobacterium group</taxon>
        <taxon>Agrobacterium</taxon>
        <taxon>Agrobacterium tumefaciens complex</taxon>
    </lineage>
</organism>
<accession>A0AAE6EIR0</accession>
<dbReference type="PRINTS" id="PR01050">
    <property type="entry name" value="PYRUVTKNASE"/>
</dbReference>
<keyword evidence="6" id="KW-0547">Nucleotide-binding</keyword>
<dbReference type="InterPro" id="IPR015793">
    <property type="entry name" value="Pyrv_Knase_brl"/>
</dbReference>
<evidence type="ECO:0000256" key="3">
    <source>
        <dbReference type="ARBA" id="ARBA00012142"/>
    </source>
</evidence>
<evidence type="ECO:0000256" key="8">
    <source>
        <dbReference type="ARBA" id="ARBA00022840"/>
    </source>
</evidence>
<protein>
    <recommendedName>
        <fullName evidence="3 12">Pyruvate kinase</fullName>
        <ecNumber evidence="3 12">2.7.1.40</ecNumber>
    </recommendedName>
</protein>
<dbReference type="InterPro" id="IPR011037">
    <property type="entry name" value="Pyrv_Knase-like_insert_dom_sf"/>
</dbReference>
<evidence type="ECO:0000256" key="11">
    <source>
        <dbReference type="ARBA" id="ARBA00023317"/>
    </source>
</evidence>
<keyword evidence="5" id="KW-0479">Metal-binding</keyword>
<dbReference type="Pfam" id="PF00224">
    <property type="entry name" value="PK"/>
    <property type="match status" value="1"/>
</dbReference>
<evidence type="ECO:0000256" key="4">
    <source>
        <dbReference type="ARBA" id="ARBA00022679"/>
    </source>
</evidence>
<dbReference type="GO" id="GO:0016301">
    <property type="term" value="F:kinase activity"/>
    <property type="evidence" value="ECO:0007669"/>
    <property type="project" value="UniProtKB-KW"/>
</dbReference>